<comment type="caution">
    <text evidence="3">The sequence shown here is derived from an EMBL/GenBank/DDBJ whole genome shotgun (WGS) entry which is preliminary data.</text>
</comment>
<proteinExistence type="predicted"/>
<keyword evidence="4" id="KW-1185">Reference proteome</keyword>
<reference evidence="3 4" key="1">
    <citation type="submission" date="2021-06" db="EMBL/GenBank/DDBJ databases">
        <title>Differences between aerobic and microaerobic xylene degrading microbial communities.</title>
        <authorList>
            <person name="Banerjee S."/>
            <person name="Tancsics A."/>
        </authorList>
    </citation>
    <scope>NUCLEOTIDE SEQUENCE [LARGE SCALE GENOMIC DNA]</scope>
    <source>
        <strain evidence="3 4">MAP12</strain>
    </source>
</reference>
<accession>A0ABS6MZN1</accession>
<keyword evidence="2" id="KW-0472">Membrane</keyword>
<keyword evidence="2" id="KW-0812">Transmembrane</keyword>
<evidence type="ECO:0000256" key="1">
    <source>
        <dbReference type="SAM" id="MobiDB-lite"/>
    </source>
</evidence>
<feature type="region of interest" description="Disordered" evidence="1">
    <location>
        <begin position="115"/>
        <end position="164"/>
    </location>
</feature>
<dbReference type="Proteomes" id="UP000813068">
    <property type="component" value="Unassembled WGS sequence"/>
</dbReference>
<evidence type="ECO:0000313" key="4">
    <source>
        <dbReference type="Proteomes" id="UP000813068"/>
    </source>
</evidence>
<sequence length="218" mass="23912">MIFLDFGLGMLLLWEVNIEASMLLLGAILTFLTVVAILKKSRITYQKPNVVRDGARLTIKYKKKGPPGMSSDKGVNNLLTEKTTNKKKGPPGMSSDKGVNNLLDDSVNKFKALNLDSSNDSKSSRDGVLEGTAQLDEGETEKEGEKIGNNRSHPGKFKRPVNPAGVLPSAPPLFGTDSFLPLEERRKLQMAFPVFENEGARVHTPVDYNQIKELAKSV</sequence>
<name>A0ABS6MZN1_9GAMM</name>
<evidence type="ECO:0000313" key="3">
    <source>
        <dbReference type="EMBL" id="MBV2133995.1"/>
    </source>
</evidence>
<keyword evidence="2" id="KW-1133">Transmembrane helix</keyword>
<protein>
    <submittedName>
        <fullName evidence="3">Uncharacterized protein</fullName>
    </submittedName>
</protein>
<gene>
    <name evidence="3" type="ORF">KRX52_14535</name>
</gene>
<feature type="region of interest" description="Disordered" evidence="1">
    <location>
        <begin position="81"/>
        <end position="100"/>
    </location>
</feature>
<dbReference type="RefSeq" id="WP_217682444.1">
    <property type="nucleotide sequence ID" value="NZ_JAHRGL010000043.1"/>
</dbReference>
<feature type="transmembrane region" description="Helical" evidence="2">
    <location>
        <begin position="20"/>
        <end position="38"/>
    </location>
</feature>
<dbReference type="EMBL" id="JAHRGL010000043">
    <property type="protein sequence ID" value="MBV2133995.1"/>
    <property type="molecule type" value="Genomic_DNA"/>
</dbReference>
<evidence type="ECO:0000256" key="2">
    <source>
        <dbReference type="SAM" id="Phobius"/>
    </source>
</evidence>
<organism evidence="3 4">
    <name type="scientific">Geopseudomonas aromaticivorans</name>
    <dbReference type="NCBI Taxonomy" id="2849492"/>
    <lineage>
        <taxon>Bacteria</taxon>
        <taxon>Pseudomonadati</taxon>
        <taxon>Pseudomonadota</taxon>
        <taxon>Gammaproteobacteria</taxon>
        <taxon>Pseudomonadales</taxon>
        <taxon>Pseudomonadaceae</taxon>
        <taxon>Geopseudomonas</taxon>
    </lineage>
</organism>